<name>A5BNE3_VITVI</name>
<gene>
    <name evidence="1" type="ORF">VITISV_028329</name>
</gene>
<evidence type="ECO:0000313" key="1">
    <source>
        <dbReference type="EMBL" id="CAN68122.1"/>
    </source>
</evidence>
<dbReference type="AlphaFoldDB" id="A5BNE3"/>
<proteinExistence type="predicted"/>
<sequence>MDVSVESKSLSSVGYSRKSYLQITSQRLVRDKLVHLNGWRSLALSSVGPGDFGDLDNKYLKQNISKYPKISVANIRKLQENTAALYKIACETLLVGAIRGSGYVRPEKLKSSPFLSGVSIPDVNIRVEVCGSQMQWQHTPGCKWRQLGIKWRRTSGCKWRQLGINGGSRVQLQICGPDALRWCIRTPCPSILLA</sequence>
<organism evidence="1">
    <name type="scientific">Vitis vinifera</name>
    <name type="common">Grape</name>
    <dbReference type="NCBI Taxonomy" id="29760"/>
    <lineage>
        <taxon>Eukaryota</taxon>
        <taxon>Viridiplantae</taxon>
        <taxon>Streptophyta</taxon>
        <taxon>Embryophyta</taxon>
        <taxon>Tracheophyta</taxon>
        <taxon>Spermatophyta</taxon>
        <taxon>Magnoliopsida</taxon>
        <taxon>eudicotyledons</taxon>
        <taxon>Gunneridae</taxon>
        <taxon>Pentapetalae</taxon>
        <taxon>rosids</taxon>
        <taxon>Vitales</taxon>
        <taxon>Vitaceae</taxon>
        <taxon>Viteae</taxon>
        <taxon>Vitis</taxon>
    </lineage>
</organism>
<protein>
    <submittedName>
        <fullName evidence="1">Uncharacterized protein</fullName>
    </submittedName>
</protein>
<dbReference type="EMBL" id="AM465541">
    <property type="protein sequence ID" value="CAN68122.1"/>
    <property type="molecule type" value="Genomic_DNA"/>
</dbReference>
<accession>A5BNE3</accession>
<reference evidence="1" key="1">
    <citation type="journal article" date="2007" name="PLoS ONE">
        <title>The first genome sequence of an elite grapevine cultivar (Pinot noir Vitis vinifera L.): coping with a highly heterozygous genome.</title>
        <authorList>
            <person name="Velasco R."/>
            <person name="Zharkikh A."/>
            <person name="Troggio M."/>
            <person name="Cartwright D.A."/>
            <person name="Cestaro A."/>
            <person name="Pruss D."/>
            <person name="Pindo M."/>
            <person name="FitzGerald L.M."/>
            <person name="Vezzulli S."/>
            <person name="Reid J."/>
            <person name="Malacarne G."/>
            <person name="Iliev D."/>
            <person name="Coppola G."/>
            <person name="Wardell B."/>
            <person name="Micheletti D."/>
            <person name="Macalma T."/>
            <person name="Facci M."/>
            <person name="Mitchell J.T."/>
            <person name="Perazzolli M."/>
            <person name="Eldredge G."/>
            <person name="Gatto P."/>
            <person name="Oyzerski R."/>
            <person name="Moretto M."/>
            <person name="Gutin N."/>
            <person name="Stefanini M."/>
            <person name="Chen Y."/>
            <person name="Segala C."/>
            <person name="Davenport C."/>
            <person name="Dematte L."/>
            <person name="Mraz A."/>
            <person name="Battilana J."/>
            <person name="Stormo K."/>
            <person name="Costa F."/>
            <person name="Tao Q."/>
            <person name="Si-Ammour A."/>
            <person name="Harkins T."/>
            <person name="Lackey A."/>
            <person name="Perbost C."/>
            <person name="Taillon B."/>
            <person name="Stella A."/>
            <person name="Solovyev V."/>
            <person name="Fawcett J.A."/>
            <person name="Sterck L."/>
            <person name="Vandepoele K."/>
            <person name="Grando S.M."/>
            <person name="Toppo S."/>
            <person name="Moser C."/>
            <person name="Lanchbury J."/>
            <person name="Bogden R."/>
            <person name="Skolnick M."/>
            <person name="Sgaramella V."/>
            <person name="Bhatnagar S.K."/>
            <person name="Fontana P."/>
            <person name="Gutin A."/>
            <person name="Van de Peer Y."/>
            <person name="Salamini F."/>
            <person name="Viola R."/>
        </authorList>
    </citation>
    <scope>NUCLEOTIDE SEQUENCE</scope>
</reference>